<protein>
    <submittedName>
        <fullName evidence="2">DUF2125 domain-containing protein</fullName>
    </submittedName>
</protein>
<sequence length="316" mass="33294">MKRFPLWLTLVPLVAGVGGYYWYWSGQRDAFRAEIARVLPGSSLSVGGFPYRLEAVVGSPARKSLAPDIDARVSAAQAVLNRGPFQSDLTVLRSTDPRIVARIPALAEAGVSIAARSAQTSLHLDKKGVVARLSTVLDAARVDAALLGGSVLAKTLEVHFREIPGRLPEAWSATLPERAQVVLAGEGVQMGKGAPLRLAGDLRVTGPTRLVDYARWAGKGTVEVRGLTLGDATGQVLRLDATLVAAAGRPRVTGTILTTCPLSVQAALADGRVSEQRLRIPVKLAFGGSPGAWTLTGMPTPGRPVRGQQPPCPALR</sequence>
<gene>
    <name evidence="2" type="ORF">FMM06_08825</name>
</gene>
<keyword evidence="1" id="KW-0472">Membrane</keyword>
<keyword evidence="1" id="KW-0812">Transmembrane</keyword>
<accession>A0A552UIZ7</accession>
<dbReference type="EMBL" id="VJWA01000001">
    <property type="protein sequence ID" value="TRW18187.1"/>
    <property type="molecule type" value="Genomic_DNA"/>
</dbReference>
<dbReference type="Proteomes" id="UP000317894">
    <property type="component" value="Unassembled WGS sequence"/>
</dbReference>
<evidence type="ECO:0000256" key="1">
    <source>
        <dbReference type="SAM" id="Phobius"/>
    </source>
</evidence>
<evidence type="ECO:0000313" key="3">
    <source>
        <dbReference type="Proteomes" id="UP000317894"/>
    </source>
</evidence>
<keyword evidence="3" id="KW-1185">Reference proteome</keyword>
<dbReference type="OrthoDB" id="7593495at2"/>
<organism evidence="2 3">
    <name type="scientific">Glacieibacterium frigidum</name>
    <dbReference type="NCBI Taxonomy" id="2593303"/>
    <lineage>
        <taxon>Bacteria</taxon>
        <taxon>Pseudomonadati</taxon>
        <taxon>Pseudomonadota</taxon>
        <taxon>Alphaproteobacteria</taxon>
        <taxon>Sphingomonadales</taxon>
        <taxon>Sphingosinicellaceae</taxon>
        <taxon>Glacieibacterium</taxon>
    </lineage>
</organism>
<feature type="transmembrane region" description="Helical" evidence="1">
    <location>
        <begin position="6"/>
        <end position="24"/>
    </location>
</feature>
<comment type="caution">
    <text evidence="2">The sequence shown here is derived from an EMBL/GenBank/DDBJ whole genome shotgun (WGS) entry which is preliminary data.</text>
</comment>
<reference evidence="2 3" key="1">
    <citation type="submission" date="2019-07" db="EMBL/GenBank/DDBJ databases">
        <title>Novel species isolated from glacier.</title>
        <authorList>
            <person name="Liu Q."/>
            <person name="Xin Y.-H."/>
        </authorList>
    </citation>
    <scope>NUCLEOTIDE SEQUENCE [LARGE SCALE GENOMIC DNA]</scope>
    <source>
        <strain evidence="2 3">LB1R16</strain>
    </source>
</reference>
<dbReference type="AlphaFoldDB" id="A0A552UIZ7"/>
<dbReference type="RefSeq" id="WP_144236880.1">
    <property type="nucleotide sequence ID" value="NZ_VJWA01000001.1"/>
</dbReference>
<proteinExistence type="predicted"/>
<keyword evidence="1" id="KW-1133">Transmembrane helix</keyword>
<evidence type="ECO:0000313" key="2">
    <source>
        <dbReference type="EMBL" id="TRW18187.1"/>
    </source>
</evidence>
<name>A0A552UIZ7_9SPHN</name>